<protein>
    <submittedName>
        <fullName evidence="1">Uncharacterized protein</fullName>
    </submittedName>
</protein>
<dbReference type="InterPro" id="IPR029245">
    <property type="entry name" value="DUF4528"/>
</dbReference>
<accession>A0A1L8DA98</accession>
<sequence>MVFRRVINKPKMSMVLTAYLEQIREPPWTSFFVKYKDVDNDFFGLSHFNWTLKSGKNYHILRTGAYPYMKYHCTKRPYEDLSFDNKFFGIIKIINLGIPQLMYGIAATYLIKHVEYVSVGTPECKIPIYFLYKEDKGSRF</sequence>
<evidence type="ECO:0000313" key="1">
    <source>
        <dbReference type="EMBL" id="JAV03393.1"/>
    </source>
</evidence>
<organism evidence="1">
    <name type="scientific">Nyssomyia neivai</name>
    <dbReference type="NCBI Taxonomy" id="330878"/>
    <lineage>
        <taxon>Eukaryota</taxon>
        <taxon>Metazoa</taxon>
        <taxon>Ecdysozoa</taxon>
        <taxon>Arthropoda</taxon>
        <taxon>Hexapoda</taxon>
        <taxon>Insecta</taxon>
        <taxon>Pterygota</taxon>
        <taxon>Neoptera</taxon>
        <taxon>Endopterygota</taxon>
        <taxon>Diptera</taxon>
        <taxon>Nematocera</taxon>
        <taxon>Psychodoidea</taxon>
        <taxon>Psychodidae</taxon>
        <taxon>Nyssomyia</taxon>
    </lineage>
</organism>
<dbReference type="AlphaFoldDB" id="A0A1L8DA98"/>
<dbReference type="PANTHER" id="PTHR34651">
    <property type="entry name" value="SIMILAR TO ENSANGP00000021391"/>
    <property type="match status" value="1"/>
</dbReference>
<dbReference type="Pfam" id="PF15031">
    <property type="entry name" value="DUF4528"/>
    <property type="match status" value="1"/>
</dbReference>
<dbReference type="PANTHER" id="PTHR34651:SF1">
    <property type="entry name" value="SIMILAR TO ENSANGP00000021391"/>
    <property type="match status" value="1"/>
</dbReference>
<reference evidence="1" key="1">
    <citation type="submission" date="2016-12" db="EMBL/GenBank/DDBJ databases">
        <title>An insight into the sialome and mialome of the sand fly, Nyssomyia neivai.</title>
        <authorList>
            <person name="Sebastian V."/>
            <person name="Goulart T.M."/>
            <person name="Oliveira W."/>
            <person name="Calvo E."/>
            <person name="Oliveira L.F."/>
            <person name="Pinto M.C."/>
            <person name="Rosselino A.M."/>
            <person name="Ribeiro J.M."/>
        </authorList>
    </citation>
    <scope>NUCLEOTIDE SEQUENCE</scope>
</reference>
<proteinExistence type="predicted"/>
<name>A0A1L8DA98_9DIPT</name>
<dbReference type="EMBL" id="GFDF01010691">
    <property type="protein sequence ID" value="JAV03393.1"/>
    <property type="molecule type" value="Transcribed_RNA"/>
</dbReference>